<name>A0A0D2LDT7_HYPSF</name>
<proteinExistence type="predicted"/>
<evidence type="ECO:0000313" key="1">
    <source>
        <dbReference type="EMBL" id="KJA25587.1"/>
    </source>
</evidence>
<protein>
    <submittedName>
        <fullName evidence="1">Uncharacterized protein</fullName>
    </submittedName>
</protein>
<dbReference type="EMBL" id="KN817531">
    <property type="protein sequence ID" value="KJA25587.1"/>
    <property type="molecule type" value="Genomic_DNA"/>
</dbReference>
<keyword evidence="2" id="KW-1185">Reference proteome</keyword>
<sequence>MPATHCPVLVLASTFTVRARIYARARSLLEIRMRRRVVNFTLPTSASNYASPSHRRSLRRAPSAPLWGRVGRRVPPHRNAHAPHARSDPRLRVLSSSVYWWWYYSPVRGGGVTSALPQRVRSAKHRYWH</sequence>
<evidence type="ECO:0000313" key="2">
    <source>
        <dbReference type="Proteomes" id="UP000054270"/>
    </source>
</evidence>
<accession>A0A0D2LDT7</accession>
<gene>
    <name evidence="1" type="ORF">HYPSUDRAFT_408112</name>
</gene>
<dbReference type="AlphaFoldDB" id="A0A0D2LDT7"/>
<organism evidence="1 2">
    <name type="scientific">Hypholoma sublateritium (strain FD-334 SS-4)</name>
    <dbReference type="NCBI Taxonomy" id="945553"/>
    <lineage>
        <taxon>Eukaryota</taxon>
        <taxon>Fungi</taxon>
        <taxon>Dikarya</taxon>
        <taxon>Basidiomycota</taxon>
        <taxon>Agaricomycotina</taxon>
        <taxon>Agaricomycetes</taxon>
        <taxon>Agaricomycetidae</taxon>
        <taxon>Agaricales</taxon>
        <taxon>Agaricineae</taxon>
        <taxon>Strophariaceae</taxon>
        <taxon>Hypholoma</taxon>
    </lineage>
</organism>
<dbReference type="Proteomes" id="UP000054270">
    <property type="component" value="Unassembled WGS sequence"/>
</dbReference>
<reference evidence="2" key="1">
    <citation type="submission" date="2014-04" db="EMBL/GenBank/DDBJ databases">
        <title>Evolutionary Origins and Diversification of the Mycorrhizal Mutualists.</title>
        <authorList>
            <consortium name="DOE Joint Genome Institute"/>
            <consortium name="Mycorrhizal Genomics Consortium"/>
            <person name="Kohler A."/>
            <person name="Kuo A."/>
            <person name="Nagy L.G."/>
            <person name="Floudas D."/>
            <person name="Copeland A."/>
            <person name="Barry K.W."/>
            <person name="Cichocki N."/>
            <person name="Veneault-Fourrey C."/>
            <person name="LaButti K."/>
            <person name="Lindquist E.A."/>
            <person name="Lipzen A."/>
            <person name="Lundell T."/>
            <person name="Morin E."/>
            <person name="Murat C."/>
            <person name="Riley R."/>
            <person name="Ohm R."/>
            <person name="Sun H."/>
            <person name="Tunlid A."/>
            <person name="Henrissat B."/>
            <person name="Grigoriev I.V."/>
            <person name="Hibbett D.S."/>
            <person name="Martin F."/>
        </authorList>
    </citation>
    <scope>NUCLEOTIDE SEQUENCE [LARGE SCALE GENOMIC DNA]</scope>
    <source>
        <strain evidence="2">FD-334 SS-4</strain>
    </source>
</reference>